<evidence type="ECO:0000256" key="5">
    <source>
        <dbReference type="SAM" id="Phobius"/>
    </source>
</evidence>
<evidence type="ECO:0000256" key="4">
    <source>
        <dbReference type="ARBA" id="ARBA00023136"/>
    </source>
</evidence>
<dbReference type="SUPFAM" id="SSF103473">
    <property type="entry name" value="MFS general substrate transporter"/>
    <property type="match status" value="1"/>
</dbReference>
<feature type="transmembrane region" description="Helical" evidence="5">
    <location>
        <begin position="46"/>
        <end position="66"/>
    </location>
</feature>
<evidence type="ECO:0000256" key="1">
    <source>
        <dbReference type="ARBA" id="ARBA00004651"/>
    </source>
</evidence>
<accession>A0A6J4QU21</accession>
<name>A0A6J4QU21_9ACTN</name>
<organism evidence="7">
    <name type="scientific">uncultured Rubrobacteraceae bacterium</name>
    <dbReference type="NCBI Taxonomy" id="349277"/>
    <lineage>
        <taxon>Bacteria</taxon>
        <taxon>Bacillati</taxon>
        <taxon>Actinomycetota</taxon>
        <taxon>Rubrobacteria</taxon>
        <taxon>Rubrobacterales</taxon>
        <taxon>Rubrobacteraceae</taxon>
        <taxon>environmental samples</taxon>
    </lineage>
</organism>
<dbReference type="Pfam" id="PF07690">
    <property type="entry name" value="MFS_1"/>
    <property type="match status" value="1"/>
</dbReference>
<proteinExistence type="predicted"/>
<protein>
    <submittedName>
        <fullName evidence="7">D-galactonate transporter</fullName>
    </submittedName>
</protein>
<keyword evidence="4 5" id="KW-0472">Membrane</keyword>
<dbReference type="GO" id="GO:0022857">
    <property type="term" value="F:transmembrane transporter activity"/>
    <property type="evidence" value="ECO:0007669"/>
    <property type="project" value="InterPro"/>
</dbReference>
<dbReference type="Gene3D" id="1.20.1250.20">
    <property type="entry name" value="MFS general substrate transporter like domains"/>
    <property type="match status" value="1"/>
</dbReference>
<keyword evidence="2 5" id="KW-0812">Transmembrane</keyword>
<comment type="subcellular location">
    <subcellularLocation>
        <location evidence="1">Cell membrane</location>
        <topology evidence="1">Multi-pass membrane protein</topology>
    </subcellularLocation>
</comment>
<evidence type="ECO:0000256" key="3">
    <source>
        <dbReference type="ARBA" id="ARBA00022989"/>
    </source>
</evidence>
<evidence type="ECO:0000256" key="2">
    <source>
        <dbReference type="ARBA" id="ARBA00022692"/>
    </source>
</evidence>
<evidence type="ECO:0000313" key="7">
    <source>
        <dbReference type="EMBL" id="CAA9447465.1"/>
    </source>
</evidence>
<dbReference type="AlphaFoldDB" id="A0A6J4QU21"/>
<dbReference type="EMBL" id="CADCVG010000026">
    <property type="protein sequence ID" value="CAA9447465.1"/>
    <property type="molecule type" value="Genomic_DNA"/>
</dbReference>
<keyword evidence="3 5" id="KW-1133">Transmembrane helix</keyword>
<gene>
    <name evidence="7" type="ORF">AVDCRST_MAG14-548</name>
</gene>
<dbReference type="GO" id="GO:0005886">
    <property type="term" value="C:plasma membrane"/>
    <property type="evidence" value="ECO:0007669"/>
    <property type="project" value="UniProtKB-SubCell"/>
</dbReference>
<feature type="transmembrane region" description="Helical" evidence="5">
    <location>
        <begin position="78"/>
        <end position="99"/>
    </location>
</feature>
<dbReference type="InterPro" id="IPR011701">
    <property type="entry name" value="MFS"/>
</dbReference>
<feature type="transmembrane region" description="Helical" evidence="5">
    <location>
        <begin position="20"/>
        <end position="40"/>
    </location>
</feature>
<feature type="domain" description="Major facilitator superfamily (MFS) profile" evidence="6">
    <location>
        <begin position="50"/>
        <end position="287"/>
    </location>
</feature>
<dbReference type="InterPro" id="IPR036259">
    <property type="entry name" value="MFS_trans_sf"/>
</dbReference>
<feature type="transmembrane region" description="Helical" evidence="5">
    <location>
        <begin position="240"/>
        <end position="262"/>
    </location>
</feature>
<feature type="transmembrane region" description="Helical" evidence="5">
    <location>
        <begin position="148"/>
        <end position="169"/>
    </location>
</feature>
<dbReference type="PROSITE" id="PS50850">
    <property type="entry name" value="MFS"/>
    <property type="match status" value="1"/>
</dbReference>
<feature type="transmembrane region" description="Helical" evidence="5">
    <location>
        <begin position="175"/>
        <end position="192"/>
    </location>
</feature>
<sequence length="287" mass="30404">MGEYEFRSAYGSSLKGLSGYTVVLLAAVMVVYLLTLWAGLPEWVTASLVTVLALVLIGFIFGNKGGEVSPILYNRDLMLIYISFIAVLWHLWFFGFWAVSITSQAAGGATLLQGALTAAFFGVAGILGFPAGGWLADYAKEKGWGRKTMLASFMLILGLLTVGFGFYIMNGGESLFVMGAILFVSSLFFFALQPMSHALAADLTLPAYLGAMFGMMNLIGEIGAVLSPAISGVLRGATGTWTAAVMLDGVIVLAGFVLILFVRETRVAEAEKSPSEGVEAPGLETST</sequence>
<evidence type="ECO:0000259" key="6">
    <source>
        <dbReference type="PROSITE" id="PS50850"/>
    </source>
</evidence>
<reference evidence="7" key="1">
    <citation type="submission" date="2020-02" db="EMBL/GenBank/DDBJ databases">
        <authorList>
            <person name="Meier V. D."/>
        </authorList>
    </citation>
    <scope>NUCLEOTIDE SEQUENCE</scope>
    <source>
        <strain evidence="7">AVDCRST_MAG14</strain>
    </source>
</reference>
<feature type="transmembrane region" description="Helical" evidence="5">
    <location>
        <begin position="111"/>
        <end position="136"/>
    </location>
</feature>
<feature type="transmembrane region" description="Helical" evidence="5">
    <location>
        <begin position="199"/>
        <end position="220"/>
    </location>
</feature>
<dbReference type="InterPro" id="IPR020846">
    <property type="entry name" value="MFS_dom"/>
</dbReference>